<feature type="chain" id="PRO_5029459143" evidence="1">
    <location>
        <begin position="20"/>
        <end position="86"/>
    </location>
</feature>
<dbReference type="SUPFAM" id="SSF57302">
    <property type="entry name" value="Snake toxin-like"/>
    <property type="match status" value="1"/>
</dbReference>
<feature type="signal peptide" evidence="1">
    <location>
        <begin position="1"/>
        <end position="19"/>
    </location>
</feature>
<evidence type="ECO:0000313" key="2">
    <source>
        <dbReference type="EMBL" id="KAF4087115.1"/>
    </source>
</evidence>
<reference evidence="2 3" key="1">
    <citation type="submission" date="2020-02" db="EMBL/GenBank/DDBJ databases">
        <title>A chromosome-scale genome assembly of the black bullhead catfish (Ameiurus melas).</title>
        <authorList>
            <person name="Wen M."/>
            <person name="Zham M."/>
            <person name="Cabau C."/>
            <person name="Klopp C."/>
            <person name="Donnadieu C."/>
            <person name="Roques C."/>
            <person name="Bouchez O."/>
            <person name="Lampietro C."/>
            <person name="Jouanno E."/>
            <person name="Herpin A."/>
            <person name="Louis A."/>
            <person name="Berthelot C."/>
            <person name="Parey E."/>
            <person name="Roest-Crollius H."/>
            <person name="Braasch I."/>
            <person name="Postlethwait J."/>
            <person name="Robinson-Rechavi M."/>
            <person name="Echchiki A."/>
            <person name="Begum T."/>
            <person name="Montfort J."/>
            <person name="Schartl M."/>
            <person name="Bobe J."/>
            <person name="Guiguen Y."/>
        </authorList>
    </citation>
    <scope>NUCLEOTIDE SEQUENCE [LARGE SCALE GENOMIC DNA]</scope>
    <source>
        <strain evidence="2">M_S1</strain>
        <tissue evidence="2">Blood</tissue>
    </source>
</reference>
<organism evidence="2 3">
    <name type="scientific">Ameiurus melas</name>
    <name type="common">Black bullhead</name>
    <name type="synonym">Silurus melas</name>
    <dbReference type="NCBI Taxonomy" id="219545"/>
    <lineage>
        <taxon>Eukaryota</taxon>
        <taxon>Metazoa</taxon>
        <taxon>Chordata</taxon>
        <taxon>Craniata</taxon>
        <taxon>Vertebrata</taxon>
        <taxon>Euteleostomi</taxon>
        <taxon>Actinopterygii</taxon>
        <taxon>Neopterygii</taxon>
        <taxon>Teleostei</taxon>
        <taxon>Ostariophysi</taxon>
        <taxon>Siluriformes</taxon>
        <taxon>Ictaluridae</taxon>
        <taxon>Ameiurus</taxon>
    </lineage>
</organism>
<dbReference type="Proteomes" id="UP000593565">
    <property type="component" value="Unassembled WGS sequence"/>
</dbReference>
<sequence length="86" mass="9538">MKAIFSCLVVVLFINYSEALRCYGCVGRGCSGRQEKCGSLLQNPVCAIIDAPRFYMKGCMSEYICRERKQAPGTTATCCSTDFCNR</sequence>
<accession>A0A7J6AWV3</accession>
<keyword evidence="3" id="KW-1185">Reference proteome</keyword>
<dbReference type="InterPro" id="IPR045860">
    <property type="entry name" value="Snake_toxin-like_sf"/>
</dbReference>
<gene>
    <name evidence="2" type="ORF">AMELA_G00092550</name>
</gene>
<evidence type="ECO:0000256" key="1">
    <source>
        <dbReference type="SAM" id="SignalP"/>
    </source>
</evidence>
<keyword evidence="1" id="KW-0732">Signal</keyword>
<name>A0A7J6AWV3_AMEME</name>
<dbReference type="AlphaFoldDB" id="A0A7J6AWV3"/>
<proteinExistence type="predicted"/>
<dbReference type="EMBL" id="JAAGNN010000007">
    <property type="protein sequence ID" value="KAF4087115.1"/>
    <property type="molecule type" value="Genomic_DNA"/>
</dbReference>
<evidence type="ECO:0000313" key="3">
    <source>
        <dbReference type="Proteomes" id="UP000593565"/>
    </source>
</evidence>
<comment type="caution">
    <text evidence="2">The sequence shown here is derived from an EMBL/GenBank/DDBJ whole genome shotgun (WGS) entry which is preliminary data.</text>
</comment>
<protein>
    <submittedName>
        <fullName evidence="2">Uncharacterized protein</fullName>
    </submittedName>
</protein>
<dbReference type="Gene3D" id="2.10.60.10">
    <property type="entry name" value="CD59"/>
    <property type="match status" value="1"/>
</dbReference>